<dbReference type="InterPro" id="IPR003593">
    <property type="entry name" value="AAA+_ATPase"/>
</dbReference>
<accession>A0A1Y0L8X1</accession>
<dbReference type="EMBL" id="CP015581">
    <property type="protein sequence ID" value="ARU98535.1"/>
    <property type="molecule type" value="Genomic_DNA"/>
</dbReference>
<dbReference type="OrthoDB" id="9802264at2"/>
<reference evidence="8 9" key="1">
    <citation type="submission" date="2016-05" db="EMBL/GenBank/DDBJ databases">
        <title>Complete genome sequence of two 2,5-diketo-D-glunonic acid producing strain Tatumella citrea.</title>
        <authorList>
            <person name="Duan C."/>
            <person name="Yang J."/>
            <person name="Yang S."/>
        </authorList>
    </citation>
    <scope>NUCLEOTIDE SEQUENCE [LARGE SCALE GENOMIC DNA]</scope>
    <source>
        <strain evidence="7 8">ATCC 39140</strain>
        <strain evidence="6 9">DSM 13699</strain>
    </source>
</reference>
<dbReference type="InterPro" id="IPR050166">
    <property type="entry name" value="ABC_transporter_ATP-bind"/>
</dbReference>
<gene>
    <name evidence="6" type="ORF">A7K98_12390</name>
    <name evidence="7" type="ORF">A7K99_12385</name>
</gene>
<comment type="similarity">
    <text evidence="1">Belongs to the ABC transporter superfamily. Drug exporter-2 (TC 3.A.1.117) family.</text>
</comment>
<dbReference type="PANTHER" id="PTHR42788:SF13">
    <property type="entry name" value="ALIPHATIC SULFONATES IMPORT ATP-BINDING PROTEIN SSUB"/>
    <property type="match status" value="1"/>
</dbReference>
<keyword evidence="3" id="KW-0547">Nucleotide-binding</keyword>
<evidence type="ECO:0000313" key="8">
    <source>
        <dbReference type="Proteomes" id="UP000195729"/>
    </source>
</evidence>
<dbReference type="EMBL" id="CP015579">
    <property type="protein sequence ID" value="ARU94496.1"/>
    <property type="molecule type" value="Genomic_DNA"/>
</dbReference>
<feature type="domain" description="ABC transporter" evidence="5">
    <location>
        <begin position="3"/>
        <end position="234"/>
    </location>
</feature>
<dbReference type="Proteomes" id="UP000195729">
    <property type="component" value="Chromosome"/>
</dbReference>
<dbReference type="Gene3D" id="3.40.50.300">
    <property type="entry name" value="P-loop containing nucleotide triphosphate hydrolases"/>
    <property type="match status" value="1"/>
</dbReference>
<dbReference type="SUPFAM" id="SSF52540">
    <property type="entry name" value="P-loop containing nucleoside triphosphate hydrolases"/>
    <property type="match status" value="1"/>
</dbReference>
<dbReference type="PANTHER" id="PTHR42788">
    <property type="entry name" value="TAURINE IMPORT ATP-BINDING PROTEIN-RELATED"/>
    <property type="match status" value="1"/>
</dbReference>
<name>A0A1Y0L8X1_TATCI</name>
<dbReference type="PROSITE" id="PS00211">
    <property type="entry name" value="ABC_TRANSPORTER_1"/>
    <property type="match status" value="1"/>
</dbReference>
<dbReference type="Pfam" id="PF00005">
    <property type="entry name" value="ABC_tran"/>
    <property type="match status" value="1"/>
</dbReference>
<evidence type="ECO:0000256" key="3">
    <source>
        <dbReference type="ARBA" id="ARBA00022741"/>
    </source>
</evidence>
<dbReference type="GO" id="GO:0016887">
    <property type="term" value="F:ATP hydrolysis activity"/>
    <property type="evidence" value="ECO:0007669"/>
    <property type="project" value="InterPro"/>
</dbReference>
<dbReference type="InterPro" id="IPR003439">
    <property type="entry name" value="ABC_transporter-like_ATP-bd"/>
</dbReference>
<protein>
    <submittedName>
        <fullName evidence="6">ABC transporter ATP-binding protein</fullName>
    </submittedName>
</protein>
<dbReference type="InterPro" id="IPR027417">
    <property type="entry name" value="P-loop_NTPase"/>
</dbReference>
<keyword evidence="4 6" id="KW-0067">ATP-binding</keyword>
<dbReference type="SMART" id="SM00382">
    <property type="entry name" value="AAA"/>
    <property type="match status" value="1"/>
</dbReference>
<dbReference type="Proteomes" id="UP000195814">
    <property type="component" value="Chromosome"/>
</dbReference>
<dbReference type="RefSeq" id="WP_087488858.1">
    <property type="nucleotide sequence ID" value="NZ_CP015579.1"/>
</dbReference>
<evidence type="ECO:0000259" key="5">
    <source>
        <dbReference type="PROSITE" id="PS50893"/>
    </source>
</evidence>
<organism evidence="6 9">
    <name type="scientific">Tatumella citrea</name>
    <name type="common">Pantoea citrea</name>
    <dbReference type="NCBI Taxonomy" id="53336"/>
    <lineage>
        <taxon>Bacteria</taxon>
        <taxon>Pseudomonadati</taxon>
        <taxon>Pseudomonadota</taxon>
        <taxon>Gammaproteobacteria</taxon>
        <taxon>Enterobacterales</taxon>
        <taxon>Erwiniaceae</taxon>
        <taxon>Tatumella</taxon>
    </lineage>
</organism>
<dbReference type="AlphaFoldDB" id="A0A1Y0L8X1"/>
<dbReference type="GO" id="GO:0005524">
    <property type="term" value="F:ATP binding"/>
    <property type="evidence" value="ECO:0007669"/>
    <property type="project" value="UniProtKB-KW"/>
</dbReference>
<keyword evidence="8" id="KW-1185">Reference proteome</keyword>
<keyword evidence="2" id="KW-0813">Transport</keyword>
<evidence type="ECO:0000313" key="9">
    <source>
        <dbReference type="Proteomes" id="UP000195814"/>
    </source>
</evidence>
<proteinExistence type="inferred from homology"/>
<evidence type="ECO:0000256" key="2">
    <source>
        <dbReference type="ARBA" id="ARBA00022448"/>
    </source>
</evidence>
<evidence type="ECO:0000313" key="6">
    <source>
        <dbReference type="EMBL" id="ARU94496.1"/>
    </source>
</evidence>
<dbReference type="InterPro" id="IPR017871">
    <property type="entry name" value="ABC_transporter-like_CS"/>
</dbReference>
<dbReference type="PROSITE" id="PS50893">
    <property type="entry name" value="ABC_TRANSPORTER_2"/>
    <property type="match status" value="1"/>
</dbReference>
<dbReference type="CDD" id="cd03293">
    <property type="entry name" value="ABC_NrtD_SsuB_transporters"/>
    <property type="match status" value="1"/>
</dbReference>
<sequence length="244" mass="27253">MTLQFQNVSKIFSVNQQPLKVLDNINLTLDPGELVALIGASGCGKSTLLRLAAGLEAAEQGRITLNGQPIRGIPPRVSMVFQEARLFPWLTTSQNIRLGMEQMQLAEPQKREQIAEVLATMGLEKFSEAYPHQLSGGMAQRVAIARGLVARPEILLLDEPFAALDALKREQLQDVLVEVRQQSVLSILMVTHDVEEALYLADRVVVMAPGPGRIRATFPVTLPQPRRRTDRELQRQRRQLHELL</sequence>
<evidence type="ECO:0000256" key="4">
    <source>
        <dbReference type="ARBA" id="ARBA00022840"/>
    </source>
</evidence>
<dbReference type="KEGG" id="tci:A7K98_12390"/>
<evidence type="ECO:0000256" key="1">
    <source>
        <dbReference type="ARBA" id="ARBA00006526"/>
    </source>
</evidence>
<evidence type="ECO:0000313" key="7">
    <source>
        <dbReference type="EMBL" id="ARU98535.1"/>
    </source>
</evidence>